<gene>
    <name evidence="1" type="ORF">Amon01_000689400</name>
</gene>
<evidence type="ECO:0000313" key="1">
    <source>
        <dbReference type="EMBL" id="GMG46642.1"/>
    </source>
</evidence>
<protein>
    <submittedName>
        <fullName evidence="1">Unnamed protein product</fullName>
    </submittedName>
</protein>
<dbReference type="Proteomes" id="UP001165063">
    <property type="component" value="Unassembled WGS sequence"/>
</dbReference>
<proteinExistence type="predicted"/>
<sequence length="89" mass="10044">MSRHFSIIGFEISADIKMNQLVKVKTVPWKTPIGKHQPDSSDIFTLFCLSSKPKQLVSIVVPLNLQELEHLNDFQSIHKPSACPLFQIG</sequence>
<reference evidence="1" key="1">
    <citation type="submission" date="2023-04" db="EMBL/GenBank/DDBJ databases">
        <title>Ambrosiozyma monospora NBRC 1965.</title>
        <authorList>
            <person name="Ichikawa N."/>
            <person name="Sato H."/>
            <person name="Tonouchi N."/>
        </authorList>
    </citation>
    <scope>NUCLEOTIDE SEQUENCE</scope>
    <source>
        <strain evidence="1">NBRC 1965</strain>
    </source>
</reference>
<dbReference type="EMBL" id="BSXU01004689">
    <property type="protein sequence ID" value="GMG46642.1"/>
    <property type="molecule type" value="Genomic_DNA"/>
</dbReference>
<evidence type="ECO:0000313" key="2">
    <source>
        <dbReference type="Proteomes" id="UP001165063"/>
    </source>
</evidence>
<dbReference type="AlphaFoldDB" id="A0A9W7DIC6"/>
<accession>A0A9W7DIC6</accession>
<keyword evidence="2" id="KW-1185">Reference proteome</keyword>
<comment type="caution">
    <text evidence="1">The sequence shown here is derived from an EMBL/GenBank/DDBJ whole genome shotgun (WGS) entry which is preliminary data.</text>
</comment>
<organism evidence="1 2">
    <name type="scientific">Ambrosiozyma monospora</name>
    <name type="common">Yeast</name>
    <name type="synonym">Endomycopsis monosporus</name>
    <dbReference type="NCBI Taxonomy" id="43982"/>
    <lineage>
        <taxon>Eukaryota</taxon>
        <taxon>Fungi</taxon>
        <taxon>Dikarya</taxon>
        <taxon>Ascomycota</taxon>
        <taxon>Saccharomycotina</taxon>
        <taxon>Pichiomycetes</taxon>
        <taxon>Pichiales</taxon>
        <taxon>Pichiaceae</taxon>
        <taxon>Ambrosiozyma</taxon>
    </lineage>
</organism>
<name>A0A9W7DIC6_AMBMO</name>